<dbReference type="EMBL" id="RCHU02000014">
    <property type="protein sequence ID" value="KAL3571659.1"/>
    <property type="molecule type" value="Genomic_DNA"/>
</dbReference>
<name>A0ACC4B0E7_POPAL</name>
<evidence type="ECO:0000313" key="2">
    <source>
        <dbReference type="Proteomes" id="UP000309997"/>
    </source>
</evidence>
<comment type="caution">
    <text evidence="1">The sequence shown here is derived from an EMBL/GenBank/DDBJ whole genome shotgun (WGS) entry which is preliminary data.</text>
</comment>
<dbReference type="Proteomes" id="UP000309997">
    <property type="component" value="Unassembled WGS sequence"/>
</dbReference>
<proteinExistence type="predicted"/>
<keyword evidence="2" id="KW-1185">Reference proteome</keyword>
<sequence length="118" mass="13459">MDYVLCNPLHLRVLNVSASFKLKLLFTRQYSAATTKGLKFEWPFCVVIDPSEEAKLQKHACAYKMENRKYTETKKMEPSFRLSHPLTHAHGARLAPSWIRDGGGIVNSPSPQPHIYCL</sequence>
<accession>A0ACC4B0E7</accession>
<reference evidence="1 2" key="1">
    <citation type="journal article" date="2024" name="Plant Biotechnol. J.">
        <title>Genome and CRISPR/Cas9 system of a widespread forest tree (Populus alba) in the world.</title>
        <authorList>
            <person name="Liu Y.J."/>
            <person name="Jiang P.F."/>
            <person name="Han X.M."/>
            <person name="Li X.Y."/>
            <person name="Wang H.M."/>
            <person name="Wang Y.J."/>
            <person name="Wang X.X."/>
            <person name="Zeng Q.Y."/>
        </authorList>
    </citation>
    <scope>NUCLEOTIDE SEQUENCE [LARGE SCALE GENOMIC DNA]</scope>
    <source>
        <strain evidence="2">cv. PAL-ZL1</strain>
    </source>
</reference>
<protein>
    <submittedName>
        <fullName evidence="1">Uncharacterized protein</fullName>
    </submittedName>
</protein>
<gene>
    <name evidence="1" type="ORF">D5086_025563</name>
</gene>
<evidence type="ECO:0000313" key="1">
    <source>
        <dbReference type="EMBL" id="KAL3571659.1"/>
    </source>
</evidence>
<organism evidence="1 2">
    <name type="scientific">Populus alba</name>
    <name type="common">White poplar</name>
    <dbReference type="NCBI Taxonomy" id="43335"/>
    <lineage>
        <taxon>Eukaryota</taxon>
        <taxon>Viridiplantae</taxon>
        <taxon>Streptophyta</taxon>
        <taxon>Embryophyta</taxon>
        <taxon>Tracheophyta</taxon>
        <taxon>Spermatophyta</taxon>
        <taxon>Magnoliopsida</taxon>
        <taxon>eudicotyledons</taxon>
        <taxon>Gunneridae</taxon>
        <taxon>Pentapetalae</taxon>
        <taxon>rosids</taxon>
        <taxon>fabids</taxon>
        <taxon>Malpighiales</taxon>
        <taxon>Salicaceae</taxon>
        <taxon>Saliceae</taxon>
        <taxon>Populus</taxon>
    </lineage>
</organism>